<dbReference type="EMBL" id="JBBXMP010000011">
    <property type="protein sequence ID" value="KAL0069679.1"/>
    <property type="molecule type" value="Genomic_DNA"/>
</dbReference>
<dbReference type="InterPro" id="IPR036047">
    <property type="entry name" value="F-box-like_dom_sf"/>
</dbReference>
<keyword evidence="3" id="KW-1185">Reference proteome</keyword>
<name>A0ABR3A8I8_9AGAR</name>
<dbReference type="Proteomes" id="UP001437256">
    <property type="component" value="Unassembled WGS sequence"/>
</dbReference>
<comment type="caution">
    <text evidence="2">The sequence shown here is derived from an EMBL/GenBank/DDBJ whole genome shotgun (WGS) entry which is preliminary data.</text>
</comment>
<dbReference type="Gene3D" id="1.20.1280.50">
    <property type="match status" value="1"/>
</dbReference>
<dbReference type="InterPro" id="IPR001810">
    <property type="entry name" value="F-box_dom"/>
</dbReference>
<evidence type="ECO:0000259" key="1">
    <source>
        <dbReference type="PROSITE" id="PS50181"/>
    </source>
</evidence>
<proteinExistence type="predicted"/>
<accession>A0ABR3A8I8</accession>
<reference evidence="2 3" key="1">
    <citation type="submission" date="2024-05" db="EMBL/GenBank/DDBJ databases">
        <title>A draft genome resource for the thread blight pathogen Marasmius tenuissimus strain MS-2.</title>
        <authorList>
            <person name="Yulfo-Soto G.E."/>
            <person name="Baruah I.K."/>
            <person name="Amoako-Attah I."/>
            <person name="Bukari Y."/>
            <person name="Meinhardt L.W."/>
            <person name="Bailey B.A."/>
            <person name="Cohen S.P."/>
        </authorList>
    </citation>
    <scope>NUCLEOTIDE SEQUENCE [LARGE SCALE GENOMIC DNA]</scope>
    <source>
        <strain evidence="2 3">MS-2</strain>
    </source>
</reference>
<sequence length="509" mass="58220">MPHCYNSSQQLLSSLQLVPASISNLPLEVLLEIFQWLVQSESAPSVISDGPWRLMAVCTRWREIVLASPSLWANITIKHDNHGLISHTESFYDLKSGLKEMLLHSRDRPLTITTSNVSPLLKDLAVHSERWHEVHLVVDHSGLELIQTLRLPTMQKFSLVLEHSRSHDVFGETNIELDYAPSLQHASVSIRSYAIIHGQRPHLFLPWDQLTHLELDTRYNNPTLTRDPELQTQRITLPSLEFLHSIDDPKALKSFNAPNLRHLILTTGQDPYRDRRVHPSWSYEHAVGLITRSGCDIQTVDFRVITCATGINHEAVAAILEVTPNLTELDFNVAHSQNLSTVQWARLGDRYELEGVRRLAINVSMSCVRKGKLLQPEVYEEEEERDREFVKEVIDADPRVIYGYTKNAEALLALIEERLPSLERVEINSEPSIYLDWFKSPAVLQRLRQLSWRCNLSIQNVDYSELGPVSAKLQDLSYNINQFKQAWTLPRVLSFFSIATLLVGMFAPK</sequence>
<protein>
    <recommendedName>
        <fullName evidence="1">F-box domain-containing protein</fullName>
    </recommendedName>
</protein>
<dbReference type="Pfam" id="PF12937">
    <property type="entry name" value="F-box-like"/>
    <property type="match status" value="1"/>
</dbReference>
<dbReference type="SUPFAM" id="SSF81383">
    <property type="entry name" value="F-box domain"/>
    <property type="match status" value="1"/>
</dbReference>
<evidence type="ECO:0000313" key="3">
    <source>
        <dbReference type="Proteomes" id="UP001437256"/>
    </source>
</evidence>
<dbReference type="PROSITE" id="PS50181">
    <property type="entry name" value="FBOX"/>
    <property type="match status" value="1"/>
</dbReference>
<evidence type="ECO:0000313" key="2">
    <source>
        <dbReference type="EMBL" id="KAL0069679.1"/>
    </source>
</evidence>
<feature type="domain" description="F-box" evidence="1">
    <location>
        <begin position="19"/>
        <end position="75"/>
    </location>
</feature>
<gene>
    <name evidence="2" type="ORF">AAF712_003337</name>
</gene>
<organism evidence="2 3">
    <name type="scientific">Marasmius tenuissimus</name>
    <dbReference type="NCBI Taxonomy" id="585030"/>
    <lineage>
        <taxon>Eukaryota</taxon>
        <taxon>Fungi</taxon>
        <taxon>Dikarya</taxon>
        <taxon>Basidiomycota</taxon>
        <taxon>Agaricomycotina</taxon>
        <taxon>Agaricomycetes</taxon>
        <taxon>Agaricomycetidae</taxon>
        <taxon>Agaricales</taxon>
        <taxon>Marasmiineae</taxon>
        <taxon>Marasmiaceae</taxon>
        <taxon>Marasmius</taxon>
    </lineage>
</organism>